<name>A0ABX7FEK8_9RHOB</name>
<keyword evidence="11" id="KW-0614">Plasmid</keyword>
<comment type="subcellular location">
    <subcellularLocation>
        <location evidence="1 9">Cell inner membrane</location>
        <topology evidence="1 9">Multi-pass membrane protein</topology>
    </subcellularLocation>
</comment>
<keyword evidence="5 9" id="KW-0812">Transmembrane</keyword>
<comment type="similarity">
    <text evidence="8 9">Belongs to the TRAP transporter small permease family.</text>
</comment>
<dbReference type="PANTHER" id="PTHR35011:SF10">
    <property type="entry name" value="TRAP TRANSPORTER SMALL PERMEASE PROTEIN"/>
    <property type="match status" value="1"/>
</dbReference>
<feature type="transmembrane region" description="Helical" evidence="9">
    <location>
        <begin position="125"/>
        <end position="153"/>
    </location>
</feature>
<evidence type="ECO:0000256" key="1">
    <source>
        <dbReference type="ARBA" id="ARBA00004429"/>
    </source>
</evidence>
<evidence type="ECO:0000259" key="10">
    <source>
        <dbReference type="Pfam" id="PF04290"/>
    </source>
</evidence>
<dbReference type="Proteomes" id="UP000596387">
    <property type="component" value="Plasmid p-SCP4"/>
</dbReference>
<evidence type="ECO:0000313" key="11">
    <source>
        <dbReference type="EMBL" id="QRF68973.1"/>
    </source>
</evidence>
<evidence type="ECO:0000256" key="4">
    <source>
        <dbReference type="ARBA" id="ARBA00022519"/>
    </source>
</evidence>
<keyword evidence="4 9" id="KW-0997">Cell inner membrane</keyword>
<evidence type="ECO:0000313" key="12">
    <source>
        <dbReference type="Proteomes" id="UP000596387"/>
    </source>
</evidence>
<evidence type="ECO:0000256" key="7">
    <source>
        <dbReference type="ARBA" id="ARBA00023136"/>
    </source>
</evidence>
<reference evidence="11 12" key="1">
    <citation type="submission" date="2019-12" db="EMBL/GenBank/DDBJ databases">
        <title>Complete Genome Sequence of a Quorum-Sensing Bacterium,Rhodobacteraceae bacterium C31, Isolated from a marine microalgae symbiotic bacteria.</title>
        <authorList>
            <person name="Zhang Y."/>
        </authorList>
    </citation>
    <scope>NUCLEOTIDE SEQUENCE [LARGE SCALE GENOMIC DNA]</scope>
    <source>
        <strain evidence="11 12">C31</strain>
        <plasmid evidence="11 12">p-SCP4</plasmid>
    </source>
</reference>
<evidence type="ECO:0000256" key="6">
    <source>
        <dbReference type="ARBA" id="ARBA00022989"/>
    </source>
</evidence>
<evidence type="ECO:0000256" key="9">
    <source>
        <dbReference type="RuleBase" id="RU369079"/>
    </source>
</evidence>
<feature type="transmembrane region" description="Helical" evidence="9">
    <location>
        <begin position="84"/>
        <end position="105"/>
    </location>
</feature>
<protein>
    <recommendedName>
        <fullName evidence="9">TRAP transporter small permease protein</fullName>
    </recommendedName>
</protein>
<keyword evidence="3" id="KW-1003">Cell membrane</keyword>
<comment type="function">
    <text evidence="9">Part of the tripartite ATP-independent periplasmic (TRAP) transport system.</text>
</comment>
<dbReference type="RefSeq" id="WP_023852016.1">
    <property type="nucleotide sequence ID" value="NZ_CP047170.1"/>
</dbReference>
<evidence type="ECO:0000256" key="8">
    <source>
        <dbReference type="ARBA" id="ARBA00038436"/>
    </source>
</evidence>
<feature type="transmembrane region" description="Helical" evidence="9">
    <location>
        <begin position="12"/>
        <end position="31"/>
    </location>
</feature>
<evidence type="ECO:0000256" key="3">
    <source>
        <dbReference type="ARBA" id="ARBA00022475"/>
    </source>
</evidence>
<dbReference type="InterPro" id="IPR007387">
    <property type="entry name" value="TRAP_DctQ"/>
</dbReference>
<organism evidence="11 12">
    <name type="scientific">Ponticoccus alexandrii</name>
    <dbReference type="NCBI Taxonomy" id="1943633"/>
    <lineage>
        <taxon>Bacteria</taxon>
        <taxon>Pseudomonadati</taxon>
        <taxon>Pseudomonadota</taxon>
        <taxon>Alphaproteobacteria</taxon>
        <taxon>Rhodobacterales</taxon>
        <taxon>Roseobacteraceae</taxon>
        <taxon>Ponticoccus</taxon>
    </lineage>
</organism>
<comment type="subunit">
    <text evidence="9">The complex comprises the extracytoplasmic solute receptor protein and the two transmembrane proteins.</text>
</comment>
<accession>A0ABX7FEK8</accession>
<keyword evidence="6 9" id="KW-1133">Transmembrane helix</keyword>
<keyword evidence="2 9" id="KW-0813">Transport</keyword>
<dbReference type="Pfam" id="PF04290">
    <property type="entry name" value="DctQ"/>
    <property type="match status" value="1"/>
</dbReference>
<proteinExistence type="inferred from homology"/>
<dbReference type="InterPro" id="IPR055348">
    <property type="entry name" value="DctQ"/>
</dbReference>
<feature type="domain" description="Tripartite ATP-independent periplasmic transporters DctQ component" evidence="10">
    <location>
        <begin position="24"/>
        <end position="154"/>
    </location>
</feature>
<sequence length="189" mass="20658">MIFLRKLSRLSVRIAGGCVLLCAAAIGIEVVMRKLFGLSLGGVDEISSYVFATGVAWSLAFTLLERAHIRIDLLYEQMPARARFAADLLGLLCLLVVSVVLLQQAAQVAWTSWIFGTRSNTPLGVALWVPQLIWVAGLLFFTLCQLALLVALLRLARAGRIADSGHLTGIRTHSEETGDYMSQRNTECP</sequence>
<keyword evidence="12" id="KW-1185">Reference proteome</keyword>
<keyword evidence="7 9" id="KW-0472">Membrane</keyword>
<evidence type="ECO:0000256" key="2">
    <source>
        <dbReference type="ARBA" id="ARBA00022448"/>
    </source>
</evidence>
<feature type="transmembrane region" description="Helical" evidence="9">
    <location>
        <begin position="46"/>
        <end position="64"/>
    </location>
</feature>
<dbReference type="PANTHER" id="PTHR35011">
    <property type="entry name" value="2,3-DIKETO-L-GULONATE TRAP TRANSPORTER SMALL PERMEASE PROTEIN YIAM"/>
    <property type="match status" value="1"/>
</dbReference>
<gene>
    <name evidence="11" type="ORF">GQA70_21630</name>
</gene>
<geneLocation type="plasmid" evidence="11 12">
    <name>p-SCP4</name>
</geneLocation>
<dbReference type="EMBL" id="CP047170">
    <property type="protein sequence ID" value="QRF68973.1"/>
    <property type="molecule type" value="Genomic_DNA"/>
</dbReference>
<evidence type="ECO:0000256" key="5">
    <source>
        <dbReference type="ARBA" id="ARBA00022692"/>
    </source>
</evidence>